<dbReference type="InterPro" id="IPR000792">
    <property type="entry name" value="Tscrpt_reg_LuxR_C"/>
</dbReference>
<evidence type="ECO:0000256" key="3">
    <source>
        <dbReference type="ARBA" id="ARBA00023163"/>
    </source>
</evidence>
<dbReference type="InterPro" id="IPR036388">
    <property type="entry name" value="WH-like_DNA-bd_sf"/>
</dbReference>
<accession>A0A9D2DF68</accession>
<dbReference type="GO" id="GO:0006355">
    <property type="term" value="P:regulation of DNA-templated transcription"/>
    <property type="evidence" value="ECO:0007669"/>
    <property type="project" value="InterPro"/>
</dbReference>
<dbReference type="PROSITE" id="PS50043">
    <property type="entry name" value="HTH_LUXR_2"/>
    <property type="match status" value="1"/>
</dbReference>
<dbReference type="SMART" id="SM00421">
    <property type="entry name" value="HTH_LUXR"/>
    <property type="match status" value="1"/>
</dbReference>
<keyword evidence="2" id="KW-0238">DNA-binding</keyword>
<name>A0A9D2DF68_9BACT</name>
<dbReference type="Gene3D" id="1.10.10.10">
    <property type="entry name" value="Winged helix-like DNA-binding domain superfamily/Winged helix DNA-binding domain"/>
    <property type="match status" value="1"/>
</dbReference>
<dbReference type="GO" id="GO:0003677">
    <property type="term" value="F:DNA binding"/>
    <property type="evidence" value="ECO:0007669"/>
    <property type="project" value="UniProtKB-KW"/>
</dbReference>
<proteinExistence type="predicted"/>
<evidence type="ECO:0000256" key="1">
    <source>
        <dbReference type="ARBA" id="ARBA00023015"/>
    </source>
</evidence>
<dbReference type="Proteomes" id="UP000824014">
    <property type="component" value="Unassembled WGS sequence"/>
</dbReference>
<feature type="domain" description="HTH luxR-type" evidence="4">
    <location>
        <begin position="124"/>
        <end position="189"/>
    </location>
</feature>
<keyword evidence="3" id="KW-0804">Transcription</keyword>
<gene>
    <name evidence="5" type="ORF">H9816_07210</name>
</gene>
<dbReference type="CDD" id="cd06170">
    <property type="entry name" value="LuxR_C_like"/>
    <property type="match status" value="1"/>
</dbReference>
<dbReference type="PANTHER" id="PTHR44688:SF16">
    <property type="entry name" value="DNA-BINDING TRANSCRIPTIONAL ACTIVATOR DEVR_DOSR"/>
    <property type="match status" value="1"/>
</dbReference>
<keyword evidence="1" id="KW-0805">Transcription regulation</keyword>
<evidence type="ECO:0000313" key="5">
    <source>
        <dbReference type="EMBL" id="HIZ15679.1"/>
    </source>
</evidence>
<evidence type="ECO:0000256" key="2">
    <source>
        <dbReference type="ARBA" id="ARBA00023125"/>
    </source>
</evidence>
<dbReference type="EMBL" id="DXCC01000027">
    <property type="protein sequence ID" value="HIZ15679.1"/>
    <property type="molecule type" value="Genomic_DNA"/>
</dbReference>
<evidence type="ECO:0000313" key="6">
    <source>
        <dbReference type="Proteomes" id="UP000824014"/>
    </source>
</evidence>
<dbReference type="InterPro" id="IPR016032">
    <property type="entry name" value="Sig_transdc_resp-reg_C-effctor"/>
</dbReference>
<dbReference type="PANTHER" id="PTHR44688">
    <property type="entry name" value="DNA-BINDING TRANSCRIPTIONAL ACTIVATOR DEVR_DOSR"/>
    <property type="match status" value="1"/>
</dbReference>
<reference evidence="5" key="1">
    <citation type="journal article" date="2021" name="PeerJ">
        <title>Extensive microbial diversity within the chicken gut microbiome revealed by metagenomics and culture.</title>
        <authorList>
            <person name="Gilroy R."/>
            <person name="Ravi A."/>
            <person name="Getino M."/>
            <person name="Pursley I."/>
            <person name="Horton D.L."/>
            <person name="Alikhan N.F."/>
            <person name="Baker D."/>
            <person name="Gharbi K."/>
            <person name="Hall N."/>
            <person name="Watson M."/>
            <person name="Adriaenssens E.M."/>
            <person name="Foster-Nyarko E."/>
            <person name="Jarju S."/>
            <person name="Secka A."/>
            <person name="Antonio M."/>
            <person name="Oren A."/>
            <person name="Chaudhuri R.R."/>
            <person name="La Ragione R."/>
            <person name="Hildebrand F."/>
            <person name="Pallen M.J."/>
        </authorList>
    </citation>
    <scope>NUCLEOTIDE SEQUENCE</scope>
    <source>
        <strain evidence="5">ChiHjej11B10-19426</strain>
    </source>
</reference>
<dbReference type="PROSITE" id="PS00622">
    <property type="entry name" value="HTH_LUXR_1"/>
    <property type="match status" value="1"/>
</dbReference>
<comment type="caution">
    <text evidence="5">The sequence shown here is derived from an EMBL/GenBank/DDBJ whole genome shotgun (WGS) entry which is preliminary data.</text>
</comment>
<evidence type="ECO:0000259" key="4">
    <source>
        <dbReference type="PROSITE" id="PS50043"/>
    </source>
</evidence>
<dbReference type="PRINTS" id="PR00038">
    <property type="entry name" value="HTHLUXR"/>
</dbReference>
<organism evidence="5 6">
    <name type="scientific">Candidatus Tidjanibacter faecipullorum</name>
    <dbReference type="NCBI Taxonomy" id="2838766"/>
    <lineage>
        <taxon>Bacteria</taxon>
        <taxon>Pseudomonadati</taxon>
        <taxon>Bacteroidota</taxon>
        <taxon>Bacteroidia</taxon>
        <taxon>Bacteroidales</taxon>
        <taxon>Rikenellaceae</taxon>
        <taxon>Tidjanibacter</taxon>
    </lineage>
</organism>
<dbReference type="AlphaFoldDB" id="A0A9D2DF68"/>
<protein>
    <submittedName>
        <fullName evidence="5">Response regulator transcription factor</fullName>
    </submittedName>
</protein>
<reference evidence="5" key="2">
    <citation type="submission" date="2021-04" db="EMBL/GenBank/DDBJ databases">
        <authorList>
            <person name="Gilroy R."/>
        </authorList>
    </citation>
    <scope>NUCLEOTIDE SEQUENCE</scope>
    <source>
        <strain evidence="5">ChiHjej11B10-19426</strain>
    </source>
</reference>
<dbReference type="SUPFAM" id="SSF46894">
    <property type="entry name" value="C-terminal effector domain of the bipartite response regulators"/>
    <property type="match status" value="1"/>
</dbReference>
<sequence length="206" mass="22786">MGAPLKITVAEPSVILRSGMLAVLEHTEKFKAEVYEVSDMEHLKAALNWQHPDVLMVNPASLGLYALQQLRKEAGNPEMKCVAVQLTVSDQTTLRSYDEVISIYDDAETIVGKLFKLTAEGEQRDRRHEALSGREKEVIACVVQGMTNKQIADRLCISTHTVITHRRNIAAKLDIHSPAGLTIYAIVNKLVELDAIRETVGEPGES</sequence>
<dbReference type="Pfam" id="PF00196">
    <property type="entry name" value="GerE"/>
    <property type="match status" value="1"/>
</dbReference>